<dbReference type="Proteomes" id="UP000327157">
    <property type="component" value="Chromosome 16"/>
</dbReference>
<dbReference type="PANTHER" id="PTHR10566:SF120">
    <property type="entry name" value="PROTEIN ACTIVITY OF BC1 COMPLEX KINASE 3, CHLOROPLASTIC"/>
    <property type="match status" value="1"/>
</dbReference>
<evidence type="ECO:0000313" key="2">
    <source>
        <dbReference type="EMBL" id="KAB2626301.1"/>
    </source>
</evidence>
<keyword evidence="2" id="KW-0808">Transferase</keyword>
<keyword evidence="2" id="KW-0418">Kinase</keyword>
<protein>
    <submittedName>
        <fullName evidence="2">AarF domain-containing protein kinase</fullName>
    </submittedName>
</protein>
<keyword evidence="3" id="KW-1185">Reference proteome</keyword>
<comment type="similarity">
    <text evidence="1">Belongs to the protein kinase superfamily. ADCK protein kinase family.</text>
</comment>
<dbReference type="PANTHER" id="PTHR10566">
    <property type="entry name" value="CHAPERONE-ACTIVITY OF BC1 COMPLEX CABC1 -RELATED"/>
    <property type="match status" value="1"/>
</dbReference>
<reference evidence="2 3" key="1">
    <citation type="submission" date="2019-09" db="EMBL/GenBank/DDBJ databases">
        <authorList>
            <person name="Ou C."/>
        </authorList>
    </citation>
    <scope>NUCLEOTIDE SEQUENCE [LARGE SCALE GENOMIC DNA]</scope>
    <source>
        <strain evidence="2">S2</strain>
        <tissue evidence="2">Leaf</tissue>
    </source>
</reference>
<evidence type="ECO:0000256" key="1">
    <source>
        <dbReference type="ARBA" id="ARBA00009670"/>
    </source>
</evidence>
<gene>
    <name evidence="2" type="ORF">D8674_017961</name>
</gene>
<sequence length="153" mass="17355">MARDYYALNFLSPDVDVSPIVPALCNFFDDVLNSTVSELNFKTFVDGLGAVLYQYPFNVPAYCALILRSLTVLEGLALNADPNFKVLAASYPYFAKRLLTDPNPYLRDALVELLFKDGKLRHGFCGTDLKTCWFREEKIKISLRKMLYSLYGS</sequence>
<reference evidence="2 3" key="3">
    <citation type="submission" date="2019-11" db="EMBL/GenBank/DDBJ databases">
        <title>A de novo genome assembly of a pear dwarfing rootstock.</title>
        <authorList>
            <person name="Wang F."/>
            <person name="Wang J."/>
            <person name="Li S."/>
            <person name="Zhang Y."/>
            <person name="Fang M."/>
            <person name="Ma L."/>
            <person name="Zhao Y."/>
            <person name="Jiang S."/>
        </authorList>
    </citation>
    <scope>NUCLEOTIDE SEQUENCE [LARGE SCALE GENOMIC DNA]</scope>
    <source>
        <strain evidence="2">S2</strain>
        <tissue evidence="2">Leaf</tissue>
    </source>
</reference>
<organism evidence="2 3">
    <name type="scientific">Pyrus ussuriensis x Pyrus communis</name>
    <dbReference type="NCBI Taxonomy" id="2448454"/>
    <lineage>
        <taxon>Eukaryota</taxon>
        <taxon>Viridiplantae</taxon>
        <taxon>Streptophyta</taxon>
        <taxon>Embryophyta</taxon>
        <taxon>Tracheophyta</taxon>
        <taxon>Spermatophyta</taxon>
        <taxon>Magnoliopsida</taxon>
        <taxon>eudicotyledons</taxon>
        <taxon>Gunneridae</taxon>
        <taxon>Pentapetalae</taxon>
        <taxon>rosids</taxon>
        <taxon>fabids</taxon>
        <taxon>Rosales</taxon>
        <taxon>Rosaceae</taxon>
        <taxon>Amygdaloideae</taxon>
        <taxon>Maleae</taxon>
        <taxon>Pyrus</taxon>
    </lineage>
</organism>
<comment type="caution">
    <text evidence="2">The sequence shown here is derived from an EMBL/GenBank/DDBJ whole genome shotgun (WGS) entry which is preliminary data.</text>
</comment>
<dbReference type="GO" id="GO:0016301">
    <property type="term" value="F:kinase activity"/>
    <property type="evidence" value="ECO:0007669"/>
    <property type="project" value="UniProtKB-KW"/>
</dbReference>
<name>A0A5N5HJD4_9ROSA</name>
<evidence type="ECO:0000313" key="3">
    <source>
        <dbReference type="Proteomes" id="UP000327157"/>
    </source>
</evidence>
<dbReference type="AlphaFoldDB" id="A0A5N5HJD4"/>
<dbReference type="EMBL" id="SMOL01000160">
    <property type="protein sequence ID" value="KAB2626301.1"/>
    <property type="molecule type" value="Genomic_DNA"/>
</dbReference>
<accession>A0A5N5HJD4</accession>
<reference evidence="3" key="2">
    <citation type="submission" date="2019-10" db="EMBL/GenBank/DDBJ databases">
        <title>A de novo genome assembly of a pear dwarfing rootstock.</title>
        <authorList>
            <person name="Wang F."/>
            <person name="Wang J."/>
            <person name="Li S."/>
            <person name="Zhang Y."/>
            <person name="Fang M."/>
            <person name="Ma L."/>
            <person name="Zhao Y."/>
            <person name="Jiang S."/>
        </authorList>
    </citation>
    <scope>NUCLEOTIDE SEQUENCE [LARGE SCALE GENOMIC DNA]</scope>
</reference>
<dbReference type="InterPro" id="IPR050154">
    <property type="entry name" value="UbiB_kinase"/>
</dbReference>
<proteinExistence type="inferred from homology"/>
<dbReference type="OrthoDB" id="427480at2759"/>